<dbReference type="Proteomes" id="UP000252081">
    <property type="component" value="Unassembled WGS sequence"/>
</dbReference>
<evidence type="ECO:0000313" key="1">
    <source>
        <dbReference type="EMBL" id="RBQ05840.1"/>
    </source>
</evidence>
<dbReference type="AlphaFoldDB" id="A0A366KWE5"/>
<organism evidence="1 2">
    <name type="scientific">Pedobacter miscanthi</name>
    <dbReference type="NCBI Taxonomy" id="2259170"/>
    <lineage>
        <taxon>Bacteria</taxon>
        <taxon>Pseudomonadati</taxon>
        <taxon>Bacteroidota</taxon>
        <taxon>Sphingobacteriia</taxon>
        <taxon>Sphingobacteriales</taxon>
        <taxon>Sphingobacteriaceae</taxon>
        <taxon>Pedobacter</taxon>
    </lineage>
</organism>
<keyword evidence="2" id="KW-1185">Reference proteome</keyword>
<dbReference type="OrthoDB" id="753082at2"/>
<reference evidence="1 2" key="1">
    <citation type="submission" date="2018-07" db="EMBL/GenBank/DDBJ databases">
        <title>A draft genome of a endophytic bacteria, a new species of Pedobacter.</title>
        <authorList>
            <person name="Zhang Z.D."/>
            <person name="Chen Z.J."/>
        </authorList>
    </citation>
    <scope>NUCLEOTIDE SEQUENCE [LARGE SCALE GENOMIC DNA]</scope>
    <source>
        <strain evidence="1 2">RS10</strain>
    </source>
</reference>
<proteinExistence type="predicted"/>
<evidence type="ECO:0000313" key="2">
    <source>
        <dbReference type="Proteomes" id="UP000252081"/>
    </source>
</evidence>
<dbReference type="RefSeq" id="WP_113949678.1">
    <property type="nucleotide sequence ID" value="NZ_QNQU01000012.1"/>
</dbReference>
<protein>
    <submittedName>
        <fullName evidence="1">Uncharacterized protein</fullName>
    </submittedName>
</protein>
<dbReference type="EMBL" id="QNQU01000012">
    <property type="protein sequence ID" value="RBQ05840.1"/>
    <property type="molecule type" value="Genomic_DNA"/>
</dbReference>
<accession>A0A366KWE5</accession>
<name>A0A366KWE5_9SPHI</name>
<comment type="caution">
    <text evidence="1">The sequence shown here is derived from an EMBL/GenBank/DDBJ whole genome shotgun (WGS) entry which is preliminary data.</text>
</comment>
<sequence>MYTFRIETIHNINADLNIIAKYHKGTSLQLDKIKNKNKINTQVDIKQLYISINKNEEEVTDDFSCGNLIKLLNSEEHAANLLILVRNMINLEWAYYQSYQMETTDIKSINLYKELESLLKELKILKSQSVSEKILQTKIKLRVKNPLTKIVTDFEDGGITIDNVNENQEIIQLLINNRVRLIKDLEHLYIPITTVHPEDWTDEIINKILPIVHQTFDDQRAKWRFGRFVAKTILNYLNEETDLNPQNVDLTQDQAVIIYTLLLLFGIQEIEFAGEYNMKSSRQKAKIIRSFIRSDLDNEEKEFYEFSVIKKMSVEEFLANSEQYMIAPANSKK</sequence>
<gene>
    <name evidence="1" type="ORF">DRW42_15185</name>
</gene>